<dbReference type="Proteomes" id="UP000309133">
    <property type="component" value="Unassembled WGS sequence"/>
</dbReference>
<name>A0A4V3WSZ8_9MICO</name>
<dbReference type="InterPro" id="IPR050832">
    <property type="entry name" value="Bact_Acetyltransf"/>
</dbReference>
<dbReference type="SUPFAM" id="SSF55729">
    <property type="entry name" value="Acyl-CoA N-acyltransferases (Nat)"/>
    <property type="match status" value="1"/>
</dbReference>
<comment type="caution">
    <text evidence="4">The sequence shown here is derived from an EMBL/GenBank/DDBJ whole genome shotgun (WGS) entry which is preliminary data.</text>
</comment>
<evidence type="ECO:0000313" key="4">
    <source>
        <dbReference type="EMBL" id="THG29837.1"/>
    </source>
</evidence>
<dbReference type="Gene3D" id="3.40.630.30">
    <property type="match status" value="1"/>
</dbReference>
<feature type="domain" description="N-acetyltransferase" evidence="3">
    <location>
        <begin position="13"/>
        <end position="160"/>
    </location>
</feature>
<dbReference type="Pfam" id="PF00583">
    <property type="entry name" value="Acetyltransf_1"/>
    <property type="match status" value="1"/>
</dbReference>
<dbReference type="InterPro" id="IPR000182">
    <property type="entry name" value="GNAT_dom"/>
</dbReference>
<proteinExistence type="predicted"/>
<sequence>MSIEYVWTTPTDERARPLIDDLARDYDERYGDNDGIPSSYELYRYPAELFSPAQGGAFLLLLEDGRTVAGGAYKRVDEVTAEVKRVWTARTDRRRGLSRTVMAALEAEALRVGYSRIELTTGARQPEAHALYLALGYVPQFDLGADFEEIGYLEFTKELQASSAT</sequence>
<accession>A0A4V3WSZ8</accession>
<keyword evidence="1 4" id="KW-0808">Transferase</keyword>
<evidence type="ECO:0000256" key="1">
    <source>
        <dbReference type="ARBA" id="ARBA00022679"/>
    </source>
</evidence>
<dbReference type="InterPro" id="IPR016181">
    <property type="entry name" value="Acyl_CoA_acyltransferase"/>
</dbReference>
<keyword evidence="2" id="KW-0012">Acyltransferase</keyword>
<gene>
    <name evidence="4" type="ORF">E6C64_14385</name>
</gene>
<dbReference type="GO" id="GO:0016747">
    <property type="term" value="F:acyltransferase activity, transferring groups other than amino-acyl groups"/>
    <property type="evidence" value="ECO:0007669"/>
    <property type="project" value="InterPro"/>
</dbReference>
<dbReference type="PROSITE" id="PS51186">
    <property type="entry name" value="GNAT"/>
    <property type="match status" value="1"/>
</dbReference>
<protein>
    <submittedName>
        <fullName evidence="4">GNAT family N-acetyltransferase</fullName>
    </submittedName>
</protein>
<dbReference type="AlphaFoldDB" id="A0A4V3WSZ8"/>
<evidence type="ECO:0000313" key="5">
    <source>
        <dbReference type="Proteomes" id="UP000309133"/>
    </source>
</evidence>
<dbReference type="RefSeq" id="WP_136428166.1">
    <property type="nucleotide sequence ID" value="NZ_SSSM01000005.1"/>
</dbReference>
<dbReference type="PANTHER" id="PTHR43877">
    <property type="entry name" value="AMINOALKYLPHOSPHONATE N-ACETYLTRANSFERASE-RELATED-RELATED"/>
    <property type="match status" value="1"/>
</dbReference>
<reference evidence="4 5" key="1">
    <citation type="submission" date="2019-04" db="EMBL/GenBank/DDBJ databases">
        <authorList>
            <person name="Jiang L."/>
        </authorList>
    </citation>
    <scope>NUCLEOTIDE SEQUENCE [LARGE SCALE GENOMIC DNA]</scope>
    <source>
        <strain evidence="4 5">YIM 131853</strain>
    </source>
</reference>
<keyword evidence="5" id="KW-1185">Reference proteome</keyword>
<dbReference type="EMBL" id="SSSM01000005">
    <property type="protein sequence ID" value="THG29837.1"/>
    <property type="molecule type" value="Genomic_DNA"/>
</dbReference>
<evidence type="ECO:0000259" key="3">
    <source>
        <dbReference type="PROSITE" id="PS51186"/>
    </source>
</evidence>
<dbReference type="PANTHER" id="PTHR43877:SF2">
    <property type="entry name" value="AMINOALKYLPHOSPHONATE N-ACETYLTRANSFERASE-RELATED"/>
    <property type="match status" value="1"/>
</dbReference>
<dbReference type="OrthoDB" id="70840at2"/>
<organism evidence="4 5">
    <name type="scientific">Naasia lichenicola</name>
    <dbReference type="NCBI Taxonomy" id="2565933"/>
    <lineage>
        <taxon>Bacteria</taxon>
        <taxon>Bacillati</taxon>
        <taxon>Actinomycetota</taxon>
        <taxon>Actinomycetes</taxon>
        <taxon>Micrococcales</taxon>
        <taxon>Microbacteriaceae</taxon>
        <taxon>Naasia</taxon>
    </lineage>
</organism>
<evidence type="ECO:0000256" key="2">
    <source>
        <dbReference type="ARBA" id="ARBA00023315"/>
    </source>
</evidence>